<sequence>MGRERVPAAVPRRRDLAPARARGRRHADHRVVAQRRRRPADPPAPGRDTVAGTRRQPAVGVRPDPVQLRHQSRPRGRAERLRPGRGQPHPRPGHQLHGPARRRVPDGHRRGGRIARGDRPHHGPRRATGDHRRGPAVLRPADLGHGPDHLDRRRRSPADQREHRPHHRPGQRVGVAVLPASRHPDPAAWGRDPHDEDHRGRAARSRSDGPRRRHRRDATHVRLLLRRQLLRRHLGRNRRAVGIHAGTAAGHGRRRMPARRARAVPGGQPRPHGRRDDQPARHPAEPGPDLADPPVPVIPAGHRPRGLGPHPDPGSQPRHLLPGRSDLSDHRVLGGTPRRDRRSDHRRPVLRRTGRAAGPVRRPAAGVPAHPRRIRLRHRLVARPRRPRRGCRQPPRLPADPHPDRAIPRGGGAKRARRLSRRWAPVFPLSTQARIALAQSHSMQARATVFSPTYGVLELPISGGSVDVDATSKIRRSATVQADPRWWPRSPTDLLAPYGSTCRVDYGIVLTSGDTEWVPLMSGYLDEASRTRPVSSSGDLTVKVVDPAARVAEDRLDVPAQTIANATAVGEIARLVRETLGAQVEVVDQTGSGLVASVIVIERERWDAVEKLGDFLGAEAFFDQLGRLVIRPQPTMSQAPVWTVRTGNGGNLLTAKDKLSRELVYNRIVASGQRTDGVPAVYATATDTTSLAYYGGPFGKKPRFYTSELLTTAAQCQTTADALLARVRGTAAQIEIETLVNPALDSGDVLTVVDTMAGETHHVIDKLSVPLSPDGTQSITTRSDDLPAET</sequence>
<dbReference type="SUPFAM" id="SSF69279">
    <property type="entry name" value="Phage tail proteins"/>
    <property type="match status" value="1"/>
</dbReference>
<protein>
    <recommendedName>
        <fullName evidence="2">DUF5047 domain-containing protein</fullName>
    </recommendedName>
</protein>
<feature type="compositionally biased region" description="Basic and acidic residues" evidence="1">
    <location>
        <begin position="1"/>
        <end position="17"/>
    </location>
</feature>
<feature type="compositionally biased region" description="Basic residues" evidence="1">
    <location>
        <begin position="21"/>
        <end position="38"/>
    </location>
</feature>
<dbReference type="InterPro" id="IPR032490">
    <property type="entry name" value="DUF5047"/>
</dbReference>
<feature type="compositionally biased region" description="Low complexity" evidence="1">
    <location>
        <begin position="355"/>
        <end position="369"/>
    </location>
</feature>
<organism evidence="3 4">
    <name type="scientific">Amycolatopsis vastitatis</name>
    <dbReference type="NCBI Taxonomy" id="1905142"/>
    <lineage>
        <taxon>Bacteria</taxon>
        <taxon>Bacillati</taxon>
        <taxon>Actinomycetota</taxon>
        <taxon>Actinomycetes</taxon>
        <taxon>Pseudonocardiales</taxon>
        <taxon>Pseudonocardiaceae</taxon>
        <taxon>Amycolatopsis</taxon>
    </lineage>
</organism>
<feature type="compositionally biased region" description="Basic residues" evidence="1">
    <location>
        <begin position="211"/>
        <end position="220"/>
    </location>
</feature>
<feature type="compositionally biased region" description="Basic residues" evidence="1">
    <location>
        <begin position="251"/>
        <end position="262"/>
    </location>
</feature>
<feature type="compositionally biased region" description="Basic and acidic residues" evidence="1">
    <location>
        <begin position="145"/>
        <end position="162"/>
    </location>
</feature>
<feature type="compositionally biased region" description="Basic and acidic residues" evidence="1">
    <location>
        <begin position="274"/>
        <end position="284"/>
    </location>
</feature>
<evidence type="ECO:0000256" key="1">
    <source>
        <dbReference type="SAM" id="MobiDB-lite"/>
    </source>
</evidence>
<feature type="compositionally biased region" description="Basic residues" evidence="1">
    <location>
        <begin position="370"/>
        <end position="391"/>
    </location>
</feature>
<proteinExistence type="predicted"/>
<dbReference type="AlphaFoldDB" id="A0A229TFQ4"/>
<gene>
    <name evidence="3" type="ORF">CF165_08930</name>
</gene>
<feature type="compositionally biased region" description="Basic residues" evidence="1">
    <location>
        <begin position="91"/>
        <end position="102"/>
    </location>
</feature>
<feature type="domain" description="DUF5047" evidence="2">
    <location>
        <begin position="464"/>
        <end position="584"/>
    </location>
</feature>
<dbReference type="Proteomes" id="UP000215199">
    <property type="component" value="Unassembled WGS sequence"/>
</dbReference>
<reference evidence="4" key="1">
    <citation type="submission" date="2017-07" db="EMBL/GenBank/DDBJ databases">
        <title>Comparative genome mining reveals phylogenetic distribution patterns of secondary metabolites in Amycolatopsis.</title>
        <authorList>
            <person name="Adamek M."/>
            <person name="Alanjary M."/>
            <person name="Sales-Ortells H."/>
            <person name="Goodfellow M."/>
            <person name="Bull A.T."/>
            <person name="Kalinowski J."/>
            <person name="Ziemert N."/>
        </authorList>
    </citation>
    <scope>NUCLEOTIDE SEQUENCE [LARGE SCALE GENOMIC DNA]</scope>
    <source>
        <strain evidence="4">H5</strain>
    </source>
</reference>
<feature type="region of interest" description="Disordered" evidence="1">
    <location>
        <begin position="1"/>
        <end position="220"/>
    </location>
</feature>
<feature type="region of interest" description="Disordered" evidence="1">
    <location>
        <begin position="240"/>
        <end position="418"/>
    </location>
</feature>
<comment type="caution">
    <text evidence="3">The sequence shown here is derived from an EMBL/GenBank/DDBJ whole genome shotgun (WGS) entry which is preliminary data.</text>
</comment>
<evidence type="ECO:0000313" key="3">
    <source>
        <dbReference type="EMBL" id="OXM69850.1"/>
    </source>
</evidence>
<accession>A0A229TFQ4</accession>
<name>A0A229TFQ4_9PSEU</name>
<keyword evidence="4" id="KW-1185">Reference proteome</keyword>
<feature type="compositionally biased region" description="Basic and acidic residues" evidence="1">
    <location>
        <begin position="191"/>
        <end position="210"/>
    </location>
</feature>
<dbReference type="Pfam" id="PF16466">
    <property type="entry name" value="DUF5047"/>
    <property type="match status" value="1"/>
</dbReference>
<dbReference type="EMBL" id="NMUL01000007">
    <property type="protein sequence ID" value="OXM69850.1"/>
    <property type="molecule type" value="Genomic_DNA"/>
</dbReference>
<evidence type="ECO:0000259" key="2">
    <source>
        <dbReference type="Pfam" id="PF16466"/>
    </source>
</evidence>
<evidence type="ECO:0000313" key="4">
    <source>
        <dbReference type="Proteomes" id="UP000215199"/>
    </source>
</evidence>
<feature type="compositionally biased region" description="Basic and acidic residues" evidence="1">
    <location>
        <begin position="326"/>
        <end position="347"/>
    </location>
</feature>
<feature type="compositionally biased region" description="Basic and acidic residues" evidence="1">
    <location>
        <begin position="103"/>
        <end position="133"/>
    </location>
</feature>